<dbReference type="PRINTS" id="PR00326">
    <property type="entry name" value="GTP1OBG"/>
</dbReference>
<sequence length="307" mass="35209">MLNELKSVSLYSILEIMAHKAGFVNIVGSPNVGKSTLMNRLVGEKLSIVTSKAQTTRHRIHGIVNEEDYQIIFSDTPGVVNSAYKLHDAMMSYVESSLKDADVLLFITDIFEDEMNHKATLDRIKRLKCPVLCLVNKIDIKDQEKAAERLAYWQEQLPEARVLPISALHGFNVDAVWEILLELLPENPPYFDKDEISDRPMRFFVSEIIREKIFLNTKKEVPYACQVEITDYKDEGHIVKIRAVIIVERDSQKGIIIGQQGRMLKYIGIDARKDLEAFIGKKVFLETFVKVDKDWRASEGKLKKYGY</sequence>
<dbReference type="Pfam" id="PF01926">
    <property type="entry name" value="MMR_HSR1"/>
    <property type="match status" value="1"/>
</dbReference>
<evidence type="ECO:0000313" key="13">
    <source>
        <dbReference type="Proteomes" id="UP000236454"/>
    </source>
</evidence>
<keyword evidence="7" id="KW-1003">Cell membrane</keyword>
<comment type="subcellular location">
    <subcellularLocation>
        <location evidence="7">Cytoplasm</location>
    </subcellularLocation>
    <subcellularLocation>
        <location evidence="7">Cell membrane</location>
        <topology evidence="7">Peripheral membrane protein</topology>
    </subcellularLocation>
</comment>
<feature type="binding site" evidence="7">
    <location>
        <begin position="28"/>
        <end position="35"/>
    </location>
    <ligand>
        <name>GTP</name>
        <dbReference type="ChEBI" id="CHEBI:37565"/>
    </ligand>
</feature>
<feature type="binding site" evidence="7">
    <location>
        <begin position="75"/>
        <end position="79"/>
    </location>
    <ligand>
        <name>GTP</name>
        <dbReference type="ChEBI" id="CHEBI:37565"/>
    </ligand>
</feature>
<accession>A0A1I7AQ92</accession>
<dbReference type="GO" id="GO:0005829">
    <property type="term" value="C:cytosol"/>
    <property type="evidence" value="ECO:0007669"/>
    <property type="project" value="TreeGrafter"/>
</dbReference>
<evidence type="ECO:0000256" key="1">
    <source>
        <dbReference type="ARBA" id="ARBA00007921"/>
    </source>
</evidence>
<dbReference type="NCBIfam" id="TIGR00231">
    <property type="entry name" value="small_GTP"/>
    <property type="match status" value="1"/>
</dbReference>
<evidence type="ECO:0000256" key="2">
    <source>
        <dbReference type="ARBA" id="ARBA00020484"/>
    </source>
</evidence>
<keyword evidence="3 7" id="KW-0690">Ribosome biogenesis</keyword>
<dbReference type="InterPro" id="IPR030388">
    <property type="entry name" value="G_ERA_dom"/>
</dbReference>
<dbReference type="CDD" id="cd04163">
    <property type="entry name" value="Era"/>
    <property type="match status" value="1"/>
</dbReference>
<dbReference type="GO" id="GO:0000028">
    <property type="term" value="P:ribosomal small subunit assembly"/>
    <property type="evidence" value="ECO:0007669"/>
    <property type="project" value="TreeGrafter"/>
</dbReference>
<dbReference type="GO" id="GO:0005525">
    <property type="term" value="F:GTP binding"/>
    <property type="evidence" value="ECO:0007669"/>
    <property type="project" value="UniProtKB-UniRule"/>
</dbReference>
<dbReference type="InterPro" id="IPR005662">
    <property type="entry name" value="GTPase_Era-like"/>
</dbReference>
<feature type="binding site" evidence="7">
    <location>
        <begin position="136"/>
        <end position="139"/>
    </location>
    <ligand>
        <name>GTP</name>
        <dbReference type="ChEBI" id="CHEBI:37565"/>
    </ligand>
</feature>
<feature type="domain" description="KH type-2" evidence="10">
    <location>
        <begin position="209"/>
        <end position="293"/>
    </location>
</feature>
<comment type="function">
    <text evidence="7">An essential GTPase that binds both GDP and GTP, with rapid nucleotide exchange. Plays a role in 16S rRNA processing and 30S ribosomal subunit biogenesis and possibly also in cell cycle regulation and energy metabolism.</text>
</comment>
<dbReference type="NCBIfam" id="TIGR00436">
    <property type="entry name" value="era"/>
    <property type="match status" value="1"/>
</dbReference>
<dbReference type="GO" id="GO:0070181">
    <property type="term" value="F:small ribosomal subunit rRNA binding"/>
    <property type="evidence" value="ECO:0007669"/>
    <property type="project" value="UniProtKB-UniRule"/>
</dbReference>
<keyword evidence="7" id="KW-0699">rRNA-binding</keyword>
<dbReference type="GO" id="GO:0043024">
    <property type="term" value="F:ribosomal small subunit binding"/>
    <property type="evidence" value="ECO:0007669"/>
    <property type="project" value="TreeGrafter"/>
</dbReference>
<keyword evidence="7" id="KW-0963">Cytoplasm</keyword>
<dbReference type="FunFam" id="3.30.300.20:FF:000003">
    <property type="entry name" value="GTPase Era"/>
    <property type="match status" value="1"/>
</dbReference>
<dbReference type="EMBL" id="FPAS01000003">
    <property type="protein sequence ID" value="SFT77066.1"/>
    <property type="molecule type" value="Genomic_DNA"/>
</dbReference>
<evidence type="ECO:0000259" key="11">
    <source>
        <dbReference type="PROSITE" id="PS51713"/>
    </source>
</evidence>
<keyword evidence="4 7" id="KW-0547">Nucleotide-binding</keyword>
<dbReference type="InterPro" id="IPR027417">
    <property type="entry name" value="P-loop_NTPase"/>
</dbReference>
<evidence type="ECO:0000256" key="5">
    <source>
        <dbReference type="ARBA" id="ARBA00022884"/>
    </source>
</evidence>
<reference evidence="12 13" key="1">
    <citation type="submission" date="2016-10" db="EMBL/GenBank/DDBJ databases">
        <authorList>
            <person name="de Groot N.N."/>
        </authorList>
    </citation>
    <scope>NUCLEOTIDE SEQUENCE [LARGE SCALE GENOMIC DNA]</scope>
    <source>
        <strain evidence="12 13">CGMCC 1.7005</strain>
    </source>
</reference>
<dbReference type="GO" id="GO:0005886">
    <property type="term" value="C:plasma membrane"/>
    <property type="evidence" value="ECO:0007669"/>
    <property type="project" value="UniProtKB-SubCell"/>
</dbReference>
<dbReference type="PROSITE" id="PS51713">
    <property type="entry name" value="G_ERA"/>
    <property type="match status" value="1"/>
</dbReference>
<comment type="similarity">
    <text evidence="1 7 8 9">Belongs to the TRAFAC class TrmE-Era-EngA-EngB-Septin-like GTPase superfamily. Era GTPase family.</text>
</comment>
<dbReference type="InterPro" id="IPR015946">
    <property type="entry name" value="KH_dom-like_a/b"/>
</dbReference>
<keyword evidence="7" id="KW-0472">Membrane</keyword>
<dbReference type="InterPro" id="IPR005225">
    <property type="entry name" value="Small_GTP-bd"/>
</dbReference>
<dbReference type="HAMAP" id="MF_00367">
    <property type="entry name" value="GTPase_Era"/>
    <property type="match status" value="1"/>
</dbReference>
<dbReference type="Pfam" id="PF07650">
    <property type="entry name" value="KH_2"/>
    <property type="match status" value="1"/>
</dbReference>
<evidence type="ECO:0000256" key="8">
    <source>
        <dbReference type="PROSITE-ProRule" id="PRU01050"/>
    </source>
</evidence>
<dbReference type="CDD" id="cd22534">
    <property type="entry name" value="KH-II_Era"/>
    <property type="match status" value="1"/>
</dbReference>
<evidence type="ECO:0000259" key="10">
    <source>
        <dbReference type="PROSITE" id="PS50823"/>
    </source>
</evidence>
<dbReference type="STRING" id="477690.SAMN05216474_2305"/>
<dbReference type="PANTHER" id="PTHR42698">
    <property type="entry name" value="GTPASE ERA"/>
    <property type="match status" value="1"/>
</dbReference>
<evidence type="ECO:0000256" key="7">
    <source>
        <dbReference type="HAMAP-Rule" id="MF_00367"/>
    </source>
</evidence>
<dbReference type="InterPro" id="IPR009019">
    <property type="entry name" value="KH_sf_prok-type"/>
</dbReference>
<keyword evidence="5 7" id="KW-0694">RNA-binding</keyword>
<dbReference type="NCBIfam" id="NF000908">
    <property type="entry name" value="PRK00089.1"/>
    <property type="match status" value="1"/>
</dbReference>
<feature type="region of interest" description="G3" evidence="8">
    <location>
        <begin position="75"/>
        <end position="78"/>
    </location>
</feature>
<keyword evidence="13" id="KW-1185">Reference proteome</keyword>
<dbReference type="SUPFAM" id="SSF54814">
    <property type="entry name" value="Prokaryotic type KH domain (KH-domain type II)"/>
    <property type="match status" value="1"/>
</dbReference>
<name>A0A1I7AQ92_9FLAO</name>
<proteinExistence type="inferred from homology"/>
<dbReference type="InterPro" id="IPR006073">
    <property type="entry name" value="GTP-bd"/>
</dbReference>
<feature type="region of interest" description="G5" evidence="8">
    <location>
        <begin position="165"/>
        <end position="167"/>
    </location>
</feature>
<evidence type="ECO:0000256" key="4">
    <source>
        <dbReference type="ARBA" id="ARBA00022741"/>
    </source>
</evidence>
<dbReference type="SUPFAM" id="SSF52540">
    <property type="entry name" value="P-loop containing nucleoside triphosphate hydrolases"/>
    <property type="match status" value="1"/>
</dbReference>
<evidence type="ECO:0000313" key="12">
    <source>
        <dbReference type="EMBL" id="SFT77066.1"/>
    </source>
</evidence>
<dbReference type="AlphaFoldDB" id="A0A1I7AQ92"/>
<dbReference type="Gene3D" id="3.40.50.300">
    <property type="entry name" value="P-loop containing nucleotide triphosphate hydrolases"/>
    <property type="match status" value="1"/>
</dbReference>
<evidence type="ECO:0000256" key="6">
    <source>
        <dbReference type="ARBA" id="ARBA00023134"/>
    </source>
</evidence>
<dbReference type="PANTHER" id="PTHR42698:SF1">
    <property type="entry name" value="GTPASE ERA, MITOCHONDRIAL"/>
    <property type="match status" value="1"/>
</dbReference>
<feature type="region of interest" description="G4" evidence="8">
    <location>
        <begin position="136"/>
        <end position="139"/>
    </location>
</feature>
<dbReference type="InterPro" id="IPR004044">
    <property type="entry name" value="KH_dom_type_2"/>
</dbReference>
<gene>
    <name evidence="7" type="primary">era</name>
    <name evidence="12" type="ORF">SAMN05216474_2305</name>
</gene>
<evidence type="ECO:0000256" key="3">
    <source>
        <dbReference type="ARBA" id="ARBA00022517"/>
    </source>
</evidence>
<organism evidence="12 13">
    <name type="scientific">Lishizhenia tianjinensis</name>
    <dbReference type="NCBI Taxonomy" id="477690"/>
    <lineage>
        <taxon>Bacteria</taxon>
        <taxon>Pseudomonadati</taxon>
        <taxon>Bacteroidota</taxon>
        <taxon>Flavobacteriia</taxon>
        <taxon>Flavobacteriales</taxon>
        <taxon>Crocinitomicaceae</taxon>
        <taxon>Lishizhenia</taxon>
    </lineage>
</organism>
<dbReference type="Gene3D" id="3.30.300.20">
    <property type="match status" value="1"/>
</dbReference>
<feature type="region of interest" description="G2" evidence="8">
    <location>
        <begin position="54"/>
        <end position="58"/>
    </location>
</feature>
<dbReference type="PROSITE" id="PS50823">
    <property type="entry name" value="KH_TYPE_2"/>
    <property type="match status" value="1"/>
</dbReference>
<keyword evidence="6 7" id="KW-0342">GTP-binding</keyword>
<evidence type="ECO:0000256" key="9">
    <source>
        <dbReference type="RuleBase" id="RU003761"/>
    </source>
</evidence>
<protein>
    <recommendedName>
        <fullName evidence="2 7">GTPase Era</fullName>
    </recommendedName>
</protein>
<dbReference type="GO" id="GO:0003924">
    <property type="term" value="F:GTPase activity"/>
    <property type="evidence" value="ECO:0007669"/>
    <property type="project" value="UniProtKB-UniRule"/>
</dbReference>
<feature type="domain" description="Era-type G" evidence="11">
    <location>
        <begin position="20"/>
        <end position="186"/>
    </location>
</feature>
<comment type="subunit">
    <text evidence="7">Monomer.</text>
</comment>
<feature type="region of interest" description="G1" evidence="8">
    <location>
        <begin position="28"/>
        <end position="35"/>
    </location>
</feature>
<dbReference type="Proteomes" id="UP000236454">
    <property type="component" value="Unassembled WGS sequence"/>
</dbReference>